<protein>
    <submittedName>
        <fullName evidence="3">Uncharacterized protein</fullName>
    </submittedName>
</protein>
<feature type="signal peptide" evidence="2">
    <location>
        <begin position="1"/>
        <end position="19"/>
    </location>
</feature>
<evidence type="ECO:0000313" key="3">
    <source>
        <dbReference type="EMBL" id="MDR6841854.1"/>
    </source>
</evidence>
<dbReference type="Proteomes" id="UP001254759">
    <property type="component" value="Unassembled WGS sequence"/>
</dbReference>
<evidence type="ECO:0000256" key="2">
    <source>
        <dbReference type="SAM" id="SignalP"/>
    </source>
</evidence>
<name>A0ABU1RSW0_9GAMM</name>
<comment type="caution">
    <text evidence="3">The sequence shown here is derived from an EMBL/GenBank/DDBJ whole genome shotgun (WGS) entry which is preliminary data.</text>
</comment>
<keyword evidence="2" id="KW-0732">Signal</keyword>
<feature type="compositionally biased region" description="Basic and acidic residues" evidence="1">
    <location>
        <begin position="63"/>
        <end position="73"/>
    </location>
</feature>
<organism evidence="3 4">
    <name type="scientific">Pseudoxanthomonas sacheonensis</name>
    <dbReference type="NCBI Taxonomy" id="443615"/>
    <lineage>
        <taxon>Bacteria</taxon>
        <taxon>Pseudomonadati</taxon>
        <taxon>Pseudomonadota</taxon>
        <taxon>Gammaproteobacteria</taxon>
        <taxon>Lysobacterales</taxon>
        <taxon>Lysobacteraceae</taxon>
        <taxon>Pseudoxanthomonas</taxon>
    </lineage>
</organism>
<feature type="chain" id="PRO_5047139796" evidence="2">
    <location>
        <begin position="20"/>
        <end position="149"/>
    </location>
</feature>
<dbReference type="RefSeq" id="WP_310093027.1">
    <property type="nucleotide sequence ID" value="NZ_JAVDTT010000002.1"/>
</dbReference>
<sequence length="149" mass="15501">MKRFVLLCMAMTVAGGAAAQSAAAPLDLRVPEPAAAPAATEAAAKSDPPGTYYGDTSGRPSSRKVDETAVEDDGKAKVWGSFTTGIGHSKGYGTSHYNAAEVNVSKSFGDGERPNAVNLQIRVEQSDGPGFGGPYPYPYFDRGAGYPPR</sequence>
<evidence type="ECO:0000256" key="1">
    <source>
        <dbReference type="SAM" id="MobiDB-lite"/>
    </source>
</evidence>
<reference evidence="3 4" key="1">
    <citation type="submission" date="2023-07" db="EMBL/GenBank/DDBJ databases">
        <title>Sorghum-associated microbial communities from plants grown in Nebraska, USA.</title>
        <authorList>
            <person name="Schachtman D."/>
        </authorList>
    </citation>
    <scope>NUCLEOTIDE SEQUENCE [LARGE SCALE GENOMIC DNA]</scope>
    <source>
        <strain evidence="3 4">BE107</strain>
    </source>
</reference>
<dbReference type="EMBL" id="JAVDTT010000002">
    <property type="protein sequence ID" value="MDR6841854.1"/>
    <property type="molecule type" value="Genomic_DNA"/>
</dbReference>
<accession>A0ABU1RSW0</accession>
<proteinExistence type="predicted"/>
<evidence type="ECO:0000313" key="4">
    <source>
        <dbReference type="Proteomes" id="UP001254759"/>
    </source>
</evidence>
<keyword evidence="4" id="KW-1185">Reference proteome</keyword>
<feature type="compositionally biased region" description="Low complexity" evidence="1">
    <location>
        <begin position="34"/>
        <end position="43"/>
    </location>
</feature>
<gene>
    <name evidence="3" type="ORF">J2W94_002139</name>
</gene>
<feature type="region of interest" description="Disordered" evidence="1">
    <location>
        <begin position="34"/>
        <end position="73"/>
    </location>
</feature>